<sequence length="99" mass="11059">KTQIELPPPSLLPSTITSTLPSISLLLRVCRAHLAQKREVTRKKQEKAKNIIQLFPFQFFHHPVIFLADLIAVACGSRVTGLVAGHRWSHVDIRVRSAG</sequence>
<dbReference type="AlphaFoldDB" id="A0A151I0B9"/>
<evidence type="ECO:0000313" key="2">
    <source>
        <dbReference type="Proteomes" id="UP000078540"/>
    </source>
</evidence>
<accession>A0A151I0B9</accession>
<feature type="non-terminal residue" evidence="1">
    <location>
        <position position="1"/>
    </location>
</feature>
<organism evidence="1 2">
    <name type="scientific">Atta colombica</name>
    <dbReference type="NCBI Taxonomy" id="520822"/>
    <lineage>
        <taxon>Eukaryota</taxon>
        <taxon>Metazoa</taxon>
        <taxon>Ecdysozoa</taxon>
        <taxon>Arthropoda</taxon>
        <taxon>Hexapoda</taxon>
        <taxon>Insecta</taxon>
        <taxon>Pterygota</taxon>
        <taxon>Neoptera</taxon>
        <taxon>Endopterygota</taxon>
        <taxon>Hymenoptera</taxon>
        <taxon>Apocrita</taxon>
        <taxon>Aculeata</taxon>
        <taxon>Formicoidea</taxon>
        <taxon>Formicidae</taxon>
        <taxon>Myrmicinae</taxon>
        <taxon>Atta</taxon>
    </lineage>
</organism>
<dbReference type="EMBL" id="KQ976632">
    <property type="protein sequence ID" value="KYM78893.1"/>
    <property type="molecule type" value="Genomic_DNA"/>
</dbReference>
<name>A0A151I0B9_9HYME</name>
<dbReference type="Proteomes" id="UP000078540">
    <property type="component" value="Unassembled WGS sequence"/>
</dbReference>
<keyword evidence="2" id="KW-1185">Reference proteome</keyword>
<proteinExistence type="predicted"/>
<reference evidence="1 2" key="1">
    <citation type="submission" date="2015-09" db="EMBL/GenBank/DDBJ databases">
        <title>Atta colombica WGS genome.</title>
        <authorList>
            <person name="Nygaard S."/>
            <person name="Hu H."/>
            <person name="Boomsma J."/>
            <person name="Zhang G."/>
        </authorList>
    </citation>
    <scope>NUCLEOTIDE SEQUENCE [LARGE SCALE GENOMIC DNA]</scope>
    <source>
        <strain evidence="1">Treedump-2</strain>
        <tissue evidence="1">Whole body</tissue>
    </source>
</reference>
<protein>
    <submittedName>
        <fullName evidence="1">Uncharacterized protein</fullName>
    </submittedName>
</protein>
<evidence type="ECO:0000313" key="1">
    <source>
        <dbReference type="EMBL" id="KYM78893.1"/>
    </source>
</evidence>
<gene>
    <name evidence="1" type="ORF">ALC53_10670</name>
</gene>